<dbReference type="AlphaFoldDB" id="A0AAD8YC42"/>
<evidence type="ECO:0000313" key="2">
    <source>
        <dbReference type="EMBL" id="KAK1742732.1"/>
    </source>
</evidence>
<feature type="compositionally biased region" description="Basic residues" evidence="1">
    <location>
        <begin position="121"/>
        <end position="142"/>
    </location>
</feature>
<accession>A0AAD8YC42</accession>
<organism evidence="2 3">
    <name type="scientific">Skeletonema marinoi</name>
    <dbReference type="NCBI Taxonomy" id="267567"/>
    <lineage>
        <taxon>Eukaryota</taxon>
        <taxon>Sar</taxon>
        <taxon>Stramenopiles</taxon>
        <taxon>Ochrophyta</taxon>
        <taxon>Bacillariophyta</taxon>
        <taxon>Coscinodiscophyceae</taxon>
        <taxon>Thalassiosirophycidae</taxon>
        <taxon>Thalassiosirales</taxon>
        <taxon>Skeletonemataceae</taxon>
        <taxon>Skeletonema</taxon>
        <taxon>Skeletonema marinoi-dohrnii complex</taxon>
    </lineage>
</organism>
<gene>
    <name evidence="2" type="ORF">QTG54_006329</name>
</gene>
<protein>
    <submittedName>
        <fullName evidence="2">Uncharacterized protein</fullName>
    </submittedName>
</protein>
<dbReference type="EMBL" id="JATAAI010000010">
    <property type="protein sequence ID" value="KAK1742732.1"/>
    <property type="molecule type" value="Genomic_DNA"/>
</dbReference>
<comment type="caution">
    <text evidence="2">The sequence shown here is derived from an EMBL/GenBank/DDBJ whole genome shotgun (WGS) entry which is preliminary data.</text>
</comment>
<name>A0AAD8YC42_9STRA</name>
<keyword evidence="3" id="KW-1185">Reference proteome</keyword>
<evidence type="ECO:0000313" key="3">
    <source>
        <dbReference type="Proteomes" id="UP001224775"/>
    </source>
</evidence>
<evidence type="ECO:0000256" key="1">
    <source>
        <dbReference type="SAM" id="MobiDB-lite"/>
    </source>
</evidence>
<proteinExistence type="predicted"/>
<reference evidence="2" key="1">
    <citation type="submission" date="2023-06" db="EMBL/GenBank/DDBJ databases">
        <title>Survivors Of The Sea: Transcriptome response of Skeletonema marinoi to long-term dormancy.</title>
        <authorList>
            <person name="Pinder M.I.M."/>
            <person name="Kourtchenko O."/>
            <person name="Robertson E.K."/>
            <person name="Larsson T."/>
            <person name="Maumus F."/>
            <person name="Osuna-Cruz C.M."/>
            <person name="Vancaester E."/>
            <person name="Stenow R."/>
            <person name="Vandepoele K."/>
            <person name="Ploug H."/>
            <person name="Bruchert V."/>
            <person name="Godhe A."/>
            <person name="Topel M."/>
        </authorList>
    </citation>
    <scope>NUCLEOTIDE SEQUENCE</scope>
    <source>
        <strain evidence="2">R05AC</strain>
    </source>
</reference>
<dbReference type="Proteomes" id="UP001224775">
    <property type="component" value="Unassembled WGS sequence"/>
</dbReference>
<sequence>MYVEHIEQSPSPMATRMRWGNAQEATSVLTALNYFCGLDEDTVIREVGMCGAGFDPDVDNSDTNVRDGALLQGLSIGATPDALVCHSDGTWKYSRLRIIAHLFGIRFLLIIPATKAVVGRNRNRNKKKKKLHSNRRRRHQNSRKLNDDIADDYGDGEPAKKFAPKHYLIRDFHLERRIPPVYIPQLMMEILCVGNAVDLDGNAQSSSSSEPLCKSAVMVRQTATKGAIMLRLNRDEEWITEMQYFLGRFKKEYVDTGIIPEDNFFWESGGERYHKFLERTKELSESVEFVAFIDHQKIQRVVFEHSVKGEIDLFLDEVDVEEED</sequence>
<feature type="region of interest" description="Disordered" evidence="1">
    <location>
        <begin position="121"/>
        <end position="152"/>
    </location>
</feature>